<dbReference type="PANTHER" id="PTHR33087:SF21">
    <property type="entry name" value="OS03G0782100 PROTEIN"/>
    <property type="match status" value="1"/>
</dbReference>
<comment type="caution">
    <text evidence="4">The sequence shown here is derived from an EMBL/GenBank/DDBJ whole genome shotgun (WGS) entry which is preliminary data.</text>
</comment>
<dbReference type="PANTHER" id="PTHR33087">
    <property type="entry name" value="OS07G0539200 PROTEIN"/>
    <property type="match status" value="1"/>
</dbReference>
<evidence type="ECO:0000256" key="2">
    <source>
        <dbReference type="SAM" id="MobiDB-lite"/>
    </source>
</evidence>
<evidence type="ECO:0000256" key="1">
    <source>
        <dbReference type="PROSITE-ProRule" id="PRU00047"/>
    </source>
</evidence>
<evidence type="ECO:0000259" key="3">
    <source>
        <dbReference type="PROSITE" id="PS50158"/>
    </source>
</evidence>
<dbReference type="InterPro" id="IPR001878">
    <property type="entry name" value="Znf_CCHC"/>
</dbReference>
<feature type="domain" description="CCHC-type" evidence="3">
    <location>
        <begin position="60"/>
        <end position="76"/>
    </location>
</feature>
<gene>
    <name evidence="4" type="ORF">QYE76_046875</name>
</gene>
<keyword evidence="5" id="KW-1185">Reference proteome</keyword>
<organism evidence="4 5">
    <name type="scientific">Lolium multiflorum</name>
    <name type="common">Italian ryegrass</name>
    <name type="synonym">Lolium perenne subsp. multiflorum</name>
    <dbReference type="NCBI Taxonomy" id="4521"/>
    <lineage>
        <taxon>Eukaryota</taxon>
        <taxon>Viridiplantae</taxon>
        <taxon>Streptophyta</taxon>
        <taxon>Embryophyta</taxon>
        <taxon>Tracheophyta</taxon>
        <taxon>Spermatophyta</taxon>
        <taxon>Magnoliopsida</taxon>
        <taxon>Liliopsida</taxon>
        <taxon>Poales</taxon>
        <taxon>Poaceae</taxon>
        <taxon>BOP clade</taxon>
        <taxon>Pooideae</taxon>
        <taxon>Poodae</taxon>
        <taxon>Poeae</taxon>
        <taxon>Poeae Chloroplast Group 2 (Poeae type)</taxon>
        <taxon>Loliodinae</taxon>
        <taxon>Loliinae</taxon>
        <taxon>Lolium</taxon>
    </lineage>
</organism>
<sequence length="591" mass="62586">MLRHQEMQRQQQLPRRQWWPQQLPAAHPPLHRYIRPGLHDLCRNCALPGHISCDCTNNVRCIACGEVGHMSRGCKRPRSPSGSPWSPSPEAPGAHAAAGEGPLGQVLPPPPPGPPPPGAVRLERSWSRVVWEGSEESSARGLSFSVPFGQSRAQAAAALRQAQPPAAPPVRPCFLEYSDEMHHMEEQLPLAVVVTVTGTRPEVDLADVAALLHAEFGVGPNDMPIRAYSPEDFLLLCSDRRLRDRMVAKGLTHASWFSLSLRGWLRQSHATAVDLPFFVPLKLMGVPGHAWNRRMTDALMEGFGFVIDVAAPTTRMDDMSVFKIWVRALDPENLPASRLLFVEEPRPAARPDGRHRGAPVRRRAKTLRYEVCIRRAVEAVVAEMSDPLPPPPPPLRRSPSPPPSCEFMICGGCGFSVPGEVPDSSEGDGGSTRRGGGASDSGESLAEAPAASAEGQLAGDGRGPDTSADSVRIPNVGGALDQVHGSQSGATTGHHSATSQAESGVGAGGGGGQAKVPMGARQAASSRASVQLNDGAHEPCSGYTIEGKGSPPSVQCPLRLDMDVDSVVGAGRGGFPGDLGASDRVSGQGAF</sequence>
<feature type="compositionally biased region" description="Gly residues" evidence="2">
    <location>
        <begin position="427"/>
        <end position="439"/>
    </location>
</feature>
<dbReference type="SUPFAM" id="SSF57756">
    <property type="entry name" value="Retrovirus zinc finger-like domains"/>
    <property type="match status" value="1"/>
</dbReference>
<feature type="compositionally biased region" description="Low complexity" evidence="2">
    <location>
        <begin position="91"/>
        <end position="104"/>
    </location>
</feature>
<name>A0AAD8WYR9_LOLMU</name>
<dbReference type="Gene3D" id="4.10.60.10">
    <property type="entry name" value="Zinc finger, CCHC-type"/>
    <property type="match status" value="1"/>
</dbReference>
<dbReference type="InterPro" id="IPR053253">
    <property type="entry name" value="Sex_diff_modulator"/>
</dbReference>
<dbReference type="PROSITE" id="PS50158">
    <property type="entry name" value="ZF_CCHC"/>
    <property type="match status" value="1"/>
</dbReference>
<feature type="region of interest" description="Disordered" evidence="2">
    <location>
        <begin position="570"/>
        <end position="591"/>
    </location>
</feature>
<dbReference type="EMBL" id="JAUUTY010000002">
    <property type="protein sequence ID" value="KAK1686027.1"/>
    <property type="molecule type" value="Genomic_DNA"/>
</dbReference>
<dbReference type="GO" id="GO:0008270">
    <property type="term" value="F:zinc ion binding"/>
    <property type="evidence" value="ECO:0007669"/>
    <property type="project" value="UniProtKB-KW"/>
</dbReference>
<feature type="compositionally biased region" description="Low complexity" evidence="2">
    <location>
        <begin position="8"/>
        <end position="20"/>
    </location>
</feature>
<dbReference type="InterPro" id="IPR036875">
    <property type="entry name" value="Znf_CCHC_sf"/>
</dbReference>
<feature type="region of interest" description="Disordered" evidence="2">
    <location>
        <begin position="418"/>
        <end position="535"/>
    </location>
</feature>
<feature type="region of interest" description="Disordered" evidence="2">
    <location>
        <begin position="72"/>
        <end position="121"/>
    </location>
</feature>
<accession>A0AAD8WYR9</accession>
<dbReference type="GO" id="GO:0003676">
    <property type="term" value="F:nucleic acid binding"/>
    <property type="evidence" value="ECO:0007669"/>
    <property type="project" value="InterPro"/>
</dbReference>
<reference evidence="4" key="1">
    <citation type="submission" date="2023-07" db="EMBL/GenBank/DDBJ databases">
        <title>A chromosome-level genome assembly of Lolium multiflorum.</title>
        <authorList>
            <person name="Chen Y."/>
            <person name="Copetti D."/>
            <person name="Kolliker R."/>
            <person name="Studer B."/>
        </authorList>
    </citation>
    <scope>NUCLEOTIDE SEQUENCE</scope>
    <source>
        <strain evidence="4">02402/16</strain>
        <tissue evidence="4">Leaf</tissue>
    </source>
</reference>
<evidence type="ECO:0000313" key="5">
    <source>
        <dbReference type="Proteomes" id="UP001231189"/>
    </source>
</evidence>
<keyword evidence="1" id="KW-0862">Zinc</keyword>
<evidence type="ECO:0000313" key="4">
    <source>
        <dbReference type="EMBL" id="KAK1686027.1"/>
    </source>
</evidence>
<feature type="compositionally biased region" description="Low complexity" evidence="2">
    <location>
        <begin position="520"/>
        <end position="529"/>
    </location>
</feature>
<feature type="compositionally biased region" description="Pro residues" evidence="2">
    <location>
        <begin position="107"/>
        <end position="118"/>
    </location>
</feature>
<feature type="compositionally biased region" description="Polar residues" evidence="2">
    <location>
        <begin position="484"/>
        <end position="502"/>
    </location>
</feature>
<feature type="region of interest" description="Disordered" evidence="2">
    <location>
        <begin position="1"/>
        <end position="20"/>
    </location>
</feature>
<feature type="compositionally biased region" description="Low complexity" evidence="2">
    <location>
        <begin position="440"/>
        <end position="459"/>
    </location>
</feature>
<protein>
    <recommendedName>
        <fullName evidence="3">CCHC-type domain-containing protein</fullName>
    </recommendedName>
</protein>
<dbReference type="SMART" id="SM00343">
    <property type="entry name" value="ZnF_C2HC"/>
    <property type="match status" value="2"/>
</dbReference>
<keyword evidence="1" id="KW-0479">Metal-binding</keyword>
<dbReference type="AlphaFoldDB" id="A0AAD8WYR9"/>
<dbReference type="Proteomes" id="UP001231189">
    <property type="component" value="Unassembled WGS sequence"/>
</dbReference>
<proteinExistence type="predicted"/>
<keyword evidence="1" id="KW-0863">Zinc-finger</keyword>